<organism evidence="1 2">
    <name type="scientific">Ranatra chinensis</name>
    <dbReference type="NCBI Taxonomy" id="642074"/>
    <lineage>
        <taxon>Eukaryota</taxon>
        <taxon>Metazoa</taxon>
        <taxon>Ecdysozoa</taxon>
        <taxon>Arthropoda</taxon>
        <taxon>Hexapoda</taxon>
        <taxon>Insecta</taxon>
        <taxon>Pterygota</taxon>
        <taxon>Neoptera</taxon>
        <taxon>Paraneoptera</taxon>
        <taxon>Hemiptera</taxon>
        <taxon>Heteroptera</taxon>
        <taxon>Panheteroptera</taxon>
        <taxon>Nepomorpha</taxon>
        <taxon>Nepidae</taxon>
        <taxon>Ranatrinae</taxon>
        <taxon>Ranatra</taxon>
    </lineage>
</organism>
<name>A0ABD0YTZ5_9HEMI</name>
<dbReference type="EMBL" id="JBFDAA010000002">
    <property type="protein sequence ID" value="KAL1139449.1"/>
    <property type="molecule type" value="Genomic_DNA"/>
</dbReference>
<sequence>MVVMCDRPVKRWNRRALHSVVCRRQVVRRVEPGRLWTMSDRLGQWTYFEGSMSNITPGLARGIDHLNDPRLNKLLRNLMDLQEEWCCFLDVTREGYYWVTVGERSVASPLPGHPIRDVIITRRVTPLWDTRCATPHFFVSSSSGQFSSSRVTTRWETRKNDEEIMRVVFLDCSQKNPL</sequence>
<accession>A0ABD0YTZ5</accession>
<evidence type="ECO:0000313" key="2">
    <source>
        <dbReference type="Proteomes" id="UP001558652"/>
    </source>
</evidence>
<dbReference type="AlphaFoldDB" id="A0ABD0YTZ5"/>
<dbReference type="Proteomes" id="UP001558652">
    <property type="component" value="Unassembled WGS sequence"/>
</dbReference>
<comment type="caution">
    <text evidence="1">The sequence shown here is derived from an EMBL/GenBank/DDBJ whole genome shotgun (WGS) entry which is preliminary data.</text>
</comment>
<evidence type="ECO:0000313" key="1">
    <source>
        <dbReference type="EMBL" id="KAL1139449.1"/>
    </source>
</evidence>
<protein>
    <submittedName>
        <fullName evidence="1">Uncharacterized protein</fullName>
    </submittedName>
</protein>
<keyword evidence="2" id="KW-1185">Reference proteome</keyword>
<reference evidence="1 2" key="1">
    <citation type="submission" date="2024-07" db="EMBL/GenBank/DDBJ databases">
        <title>Chromosome-level genome assembly of the water stick insect Ranatra chinensis (Heteroptera: Nepidae).</title>
        <authorList>
            <person name="Liu X."/>
        </authorList>
    </citation>
    <scope>NUCLEOTIDE SEQUENCE [LARGE SCALE GENOMIC DNA]</scope>
    <source>
        <strain evidence="1">Cailab_2021Rc</strain>
        <tissue evidence="1">Muscle</tissue>
    </source>
</reference>
<proteinExistence type="predicted"/>
<gene>
    <name evidence="1" type="ORF">AAG570_006433</name>
</gene>